<feature type="transmembrane region" description="Helical" evidence="1">
    <location>
        <begin position="79"/>
        <end position="99"/>
    </location>
</feature>
<name>A0A0P9CTH5_9CHLR</name>
<keyword evidence="1" id="KW-1133">Transmembrane helix</keyword>
<dbReference type="Proteomes" id="UP000050509">
    <property type="component" value="Unassembled WGS sequence"/>
</dbReference>
<reference evidence="2 3" key="1">
    <citation type="submission" date="2015-09" db="EMBL/GenBank/DDBJ databases">
        <title>Draft genome sequence of Kouleothrix aurantiaca JCM 19913.</title>
        <authorList>
            <person name="Hemp J."/>
        </authorList>
    </citation>
    <scope>NUCLEOTIDE SEQUENCE [LARGE SCALE GENOMIC DNA]</scope>
    <source>
        <strain evidence="2 3">COM-B</strain>
    </source>
</reference>
<organism evidence="2 3">
    <name type="scientific">Kouleothrix aurantiaca</name>
    <dbReference type="NCBI Taxonomy" id="186479"/>
    <lineage>
        <taxon>Bacteria</taxon>
        <taxon>Bacillati</taxon>
        <taxon>Chloroflexota</taxon>
        <taxon>Chloroflexia</taxon>
        <taxon>Chloroflexales</taxon>
        <taxon>Roseiflexineae</taxon>
        <taxon>Roseiflexaceae</taxon>
        <taxon>Kouleothrix</taxon>
    </lineage>
</organism>
<keyword evidence="1" id="KW-0812">Transmembrane</keyword>
<comment type="caution">
    <text evidence="2">The sequence shown here is derived from an EMBL/GenBank/DDBJ whole genome shotgun (WGS) entry which is preliminary data.</text>
</comment>
<evidence type="ECO:0000313" key="2">
    <source>
        <dbReference type="EMBL" id="KPV49345.1"/>
    </source>
</evidence>
<protein>
    <submittedName>
        <fullName evidence="2">Polysaccharide biosynthesis protein</fullName>
    </submittedName>
</protein>
<evidence type="ECO:0000256" key="1">
    <source>
        <dbReference type="SAM" id="Phobius"/>
    </source>
</evidence>
<keyword evidence="1" id="KW-0472">Membrane</keyword>
<gene>
    <name evidence="2" type="ORF">SE17_33195</name>
</gene>
<keyword evidence="3" id="KW-1185">Reference proteome</keyword>
<feature type="non-terminal residue" evidence="2">
    <location>
        <position position="137"/>
    </location>
</feature>
<sequence>MQLTTKTIVFLIGTAGLLPLLGLAAWLWRRFYRDDESNTARRVLKNSALPIAATLVNKVVDLGFAAVTLRALGLAGNGAYSIVTTIVSLYLVTLTNWGLNDLTVREVAADHTRAPRLFSITLLLRCGLSVRMAPAAA</sequence>
<evidence type="ECO:0000313" key="3">
    <source>
        <dbReference type="Proteomes" id="UP000050509"/>
    </source>
</evidence>
<feature type="transmembrane region" description="Helical" evidence="1">
    <location>
        <begin position="7"/>
        <end position="28"/>
    </location>
</feature>
<dbReference type="EMBL" id="LJCR01002033">
    <property type="protein sequence ID" value="KPV49345.1"/>
    <property type="molecule type" value="Genomic_DNA"/>
</dbReference>
<dbReference type="AlphaFoldDB" id="A0A0P9CTH5"/>
<accession>A0A0P9CTH5</accession>
<proteinExistence type="predicted"/>